<dbReference type="GO" id="GO:0033700">
    <property type="term" value="P:phospholipid efflux"/>
    <property type="evidence" value="ECO:0007669"/>
    <property type="project" value="TreeGrafter"/>
</dbReference>
<sequence length="1889" mass="211802">NIYVQLQTVIVNLCFLSGHYLNKPLPSAGVLPWLQGMLCNMQNPCVSFPTPGEAPGQVNNFDNSTLLRTNETFSEYLTNNLLVPNTTAVSLMRTKVRLGQVRHPQTDGERDCVFSEDWRRSSISNEKSAERPPKPVFYLIIIIIKAVCVVFFMHMRSSVSAGDFCRNLTDTLESTSGLRLLWRTFRPFLQGKILYTPDTNVTRSIITEANRTFDALAKVGDLAEAWLQNEDVLWMFDESLSVFLLCDPVSVLCFQALLKNPVLAAVLDQQLEDSGLSSAYISSFLFNGPESERPAGMPASDWRNVFNATSGAAQQIIQILACFDLDKFKGVSTEAVLVEQSSKLLSQDRFWAGLVFTDLDPSDPRTPPHIRYKIRMDIEETERTDKIKERSWSPSARDNPFNDLHYVRGGFVYLQDMVDRGIIKVQTGVSQPLGVYAQQMPYPCYVDDAFLRSLTRSLPLYMTLAWIFSVALIVKGVVQEKEARLKETVRMMGLKSSTYWLSWAISSTLPLAVSAALLTIILKYGKVLRYSDPSVIFVFLLVFCVATVMQCFFISVFFSRANLAAACGGLIYFLLYLPHVLCYAWRDVLGFGAKIATSLLSCVAFGYGCENFSRYEEQGIGIQWSNIRVSPQENDRYSFIVSIFMMLFDAFIYWMLTWYIENVFPGQYGIPKPWYFPFTSSYWCGTPVGSDAHPDLIQLNECPGVCIRNLVKVYKTGNKLAVDGLSLDFYQDHITSFLGHNGAGKTTTMSILTGLFAPTSGTAYINGYDIRSDMDTIRTHLGMCPQHNVLFNDLTVEEHIYFYARLKGRSSKEVQKEIDQMIRDVGLPHKRKDLVKNLSGGMQRKLSVAIAFVGGSNVVILDEPTAGVDPYARRGIWDLLLKYKTGRTIILSTHHMDEADILGDRIAIISHGRVCCCGSSLFLKKMYGRGYYLTIARANQDRVMAQRVKLVEIVDYRLVRRHVPEAEFLEVVGQELVYVLPYTGAANGSFASLFKELDLEKSALAVTSYGISDTSLEEIFLKVAEDTGVDMESHGNLIYININFISHFNIQYHHLQSCFFFFCVTDTQRPMCANGKGSYVIMGWSLIKQQFLALFIKRFHHARRSRRGIIAQVVMPAFFVCLALIFSLIVPPFVEYPNLELQPWMYGVERVTNALLSSPGFGTRCMSSNPIPKLPCNPAGGTDWFTPAVTPSISEIFEKGNWSMENPSPDCQCGTPQRSIMLPDCPLGAGGLPPPQVRHTHYHTLVKGQWPKSHSVANYCLHIADVWFYNQGWHSLVSFLNVASNGVLRGNLPAGRREQEFGITTFNHPLNLTKEQLSFAALATTSTDVVVSICVIFAMSFIPASFVLFLIQERVSKAKHLQFVSGVNPTVYWLANFAWDMVVDLCVCVCVCFRWSITPMMYPASFLFSVPSTAYVVLTCINLFIGINGSVATFVMELFDDPNITRINDIVKQALLVFPHFCLGRGLMDMAKNQAMATLYQNLGEDRFENPLSWNMVGKNLFAMAIQGGVMFSLTLLLQYKFFCKSMSIKSLPTSSGKEDEDVALERERVQRGGAQNDLLRICDLTKVLPVLVTSSQISRFLCFGLLGINGAGKTTTFKMLTGDISPTAGDAFLNGYSIRSDLQLVQQNMGYCPQFDAIDELLTGREHLEFYARLRGVPEKEVSMVAEWGVQKLGLVKYSEKSAGTYSGGNKRKLSTAIALIGCPPLVFLGEPTTGMDPKAPRFLWDCILSVIKEGRSVILTSHSMEECEALCTRMAIMVNGQFKCLGRIQHLKSRFGDGYTLIIRVSADQADLCTVETFVRDTFHGSTLKEKHHNTLQYQIPQGEGALAHIFSQLNKHQQLLHVEDYSVSQTTLDQVFVSFARLQRDEEDGAFENDVDLNDEMQTSAT</sequence>
<evidence type="ECO:0000256" key="4">
    <source>
        <dbReference type="ARBA" id="ARBA00022840"/>
    </source>
</evidence>
<dbReference type="Gene3D" id="3.40.50.300">
    <property type="entry name" value="P-loop containing nucleotide triphosphate hydrolases"/>
    <property type="match status" value="2"/>
</dbReference>
<evidence type="ECO:0000313" key="10">
    <source>
        <dbReference type="Proteomes" id="UP000694701"/>
    </source>
</evidence>
<dbReference type="GO" id="GO:0090556">
    <property type="term" value="F:phosphatidylserine floppase activity"/>
    <property type="evidence" value="ECO:0007669"/>
    <property type="project" value="TreeGrafter"/>
</dbReference>
<keyword evidence="2 7" id="KW-0812">Transmembrane</keyword>
<feature type="transmembrane region" description="Helical" evidence="7">
    <location>
        <begin position="136"/>
        <end position="155"/>
    </location>
</feature>
<dbReference type="GO" id="GO:0090554">
    <property type="term" value="F:phosphatidylcholine floppase activity"/>
    <property type="evidence" value="ECO:0007669"/>
    <property type="project" value="TreeGrafter"/>
</dbReference>
<keyword evidence="3" id="KW-0547">Nucleotide-binding</keyword>
<dbReference type="FunFam" id="3.40.50.300:FF:000264">
    <property type="entry name" value="ATP-binding cassette, sub-family A (ABC1), member 1"/>
    <property type="match status" value="1"/>
</dbReference>
<evidence type="ECO:0000313" key="9">
    <source>
        <dbReference type="Ensembl" id="ENSCCRP00020112564.1"/>
    </source>
</evidence>
<dbReference type="GO" id="GO:0140359">
    <property type="term" value="F:ABC-type transporter activity"/>
    <property type="evidence" value="ECO:0007669"/>
    <property type="project" value="InterPro"/>
</dbReference>
<proteinExistence type="predicted"/>
<accession>A0A8C2KQ39</accession>
<dbReference type="SMART" id="SM00382">
    <property type="entry name" value="AAA"/>
    <property type="match status" value="2"/>
</dbReference>
<dbReference type="InterPro" id="IPR027417">
    <property type="entry name" value="P-loop_NTPase"/>
</dbReference>
<feature type="transmembrane region" description="Helical" evidence="7">
    <location>
        <begin position="563"/>
        <end position="585"/>
    </location>
</feature>
<dbReference type="InterPro" id="IPR003593">
    <property type="entry name" value="AAA+_ATPase"/>
</dbReference>
<dbReference type="GO" id="GO:0005524">
    <property type="term" value="F:ATP binding"/>
    <property type="evidence" value="ECO:0007669"/>
    <property type="project" value="UniProtKB-KW"/>
</dbReference>
<feature type="transmembrane region" description="Helical" evidence="7">
    <location>
        <begin position="591"/>
        <end position="609"/>
    </location>
</feature>
<keyword evidence="6 7" id="KW-0472">Membrane</keyword>
<evidence type="ECO:0000256" key="1">
    <source>
        <dbReference type="ARBA" id="ARBA00004141"/>
    </source>
</evidence>
<dbReference type="PROSITE" id="PS50893">
    <property type="entry name" value="ABC_TRANSPORTER_2"/>
    <property type="match status" value="2"/>
</dbReference>
<dbReference type="Proteomes" id="UP000694701">
    <property type="component" value="Unplaced"/>
</dbReference>
<dbReference type="FunFam" id="3.40.50.300:FF:000327">
    <property type="entry name" value="ATP-binding cassette sub-family A member 3"/>
    <property type="match status" value="1"/>
</dbReference>
<dbReference type="SUPFAM" id="SSF52540">
    <property type="entry name" value="P-loop containing nucleoside triphosphate hydrolases"/>
    <property type="match status" value="2"/>
</dbReference>
<feature type="transmembrane region" description="Helical" evidence="7">
    <location>
        <begin position="499"/>
        <end position="522"/>
    </location>
</feature>
<feature type="transmembrane region" description="Helical" evidence="7">
    <location>
        <begin position="1329"/>
        <end position="1351"/>
    </location>
</feature>
<feature type="transmembrane region" description="Helical" evidence="7">
    <location>
        <begin position="1416"/>
        <end position="1438"/>
    </location>
</feature>
<comment type="subcellular location">
    <subcellularLocation>
        <location evidence="1">Membrane</location>
        <topology evidence="1">Multi-pass membrane protein</topology>
    </subcellularLocation>
</comment>
<feature type="transmembrane region" description="Helical" evidence="7">
    <location>
        <begin position="1108"/>
        <end position="1130"/>
    </location>
</feature>
<reference evidence="9" key="1">
    <citation type="submission" date="2025-08" db="UniProtKB">
        <authorList>
            <consortium name="Ensembl"/>
        </authorList>
    </citation>
    <scope>IDENTIFICATION</scope>
</reference>
<feature type="domain" description="ABC transporter" evidence="8">
    <location>
        <begin position="705"/>
        <end position="936"/>
    </location>
</feature>
<name>A0A8C2KQ39_CYPCA</name>
<dbReference type="GO" id="GO:0016020">
    <property type="term" value="C:membrane"/>
    <property type="evidence" value="ECO:0007669"/>
    <property type="project" value="UniProtKB-SubCell"/>
</dbReference>
<feature type="domain" description="ABC transporter" evidence="8">
    <location>
        <begin position="1554"/>
        <end position="1786"/>
    </location>
</feature>
<dbReference type="PANTHER" id="PTHR19229:SF234">
    <property type="entry name" value="ATP-BINDING CASSETTE SUB-FAMILY A MEMBER 1-LIKE"/>
    <property type="match status" value="1"/>
</dbReference>
<evidence type="ECO:0000256" key="5">
    <source>
        <dbReference type="ARBA" id="ARBA00022989"/>
    </source>
</evidence>
<keyword evidence="4" id="KW-0067">ATP-binding</keyword>
<protein>
    <recommendedName>
        <fullName evidence="8">ABC transporter domain-containing protein</fullName>
    </recommendedName>
</protein>
<dbReference type="Pfam" id="PF00005">
    <property type="entry name" value="ABC_tran"/>
    <property type="match status" value="2"/>
</dbReference>
<dbReference type="Ensembl" id="ENSCCRT00020122855.1">
    <property type="protein sequence ID" value="ENSCCRP00020112564.1"/>
    <property type="gene ID" value="ENSCCRG00020050478.1"/>
</dbReference>
<dbReference type="PANTHER" id="PTHR19229">
    <property type="entry name" value="ATP-BINDING CASSETTE TRANSPORTER SUBFAMILY A ABCA"/>
    <property type="match status" value="1"/>
</dbReference>
<dbReference type="InterPro" id="IPR017871">
    <property type="entry name" value="ABC_transporter-like_CS"/>
</dbReference>
<evidence type="ECO:0000259" key="8">
    <source>
        <dbReference type="PROSITE" id="PS50893"/>
    </source>
</evidence>
<dbReference type="Pfam" id="PF12698">
    <property type="entry name" value="ABC2_membrane_3"/>
    <property type="match status" value="2"/>
</dbReference>
<dbReference type="InterPro" id="IPR056264">
    <property type="entry name" value="R2_ABCA1-4-like"/>
</dbReference>
<feature type="transmembrane region" description="Helical" evidence="7">
    <location>
        <begin position="637"/>
        <end position="660"/>
    </location>
</feature>
<evidence type="ECO:0000256" key="6">
    <source>
        <dbReference type="ARBA" id="ARBA00023136"/>
    </source>
</evidence>
<organism evidence="9 10">
    <name type="scientific">Cyprinus carpio</name>
    <name type="common">Common carp</name>
    <dbReference type="NCBI Taxonomy" id="7962"/>
    <lineage>
        <taxon>Eukaryota</taxon>
        <taxon>Metazoa</taxon>
        <taxon>Chordata</taxon>
        <taxon>Craniata</taxon>
        <taxon>Vertebrata</taxon>
        <taxon>Euteleostomi</taxon>
        <taxon>Actinopterygii</taxon>
        <taxon>Neopterygii</taxon>
        <taxon>Teleostei</taxon>
        <taxon>Ostariophysi</taxon>
        <taxon>Cypriniformes</taxon>
        <taxon>Cyprinidae</taxon>
        <taxon>Cyprininae</taxon>
        <taxon>Cyprinus</taxon>
    </lineage>
</organism>
<keyword evidence="5 7" id="KW-1133">Transmembrane helix</keyword>
<dbReference type="PROSITE" id="PS00211">
    <property type="entry name" value="ABC_TRANSPORTER_1"/>
    <property type="match status" value="1"/>
</dbReference>
<feature type="transmembrane region" description="Helical" evidence="7">
    <location>
        <begin position="458"/>
        <end position="478"/>
    </location>
</feature>
<dbReference type="InterPro" id="IPR026082">
    <property type="entry name" value="ABCA"/>
</dbReference>
<feature type="transmembrane region" description="Helical" evidence="7">
    <location>
        <begin position="534"/>
        <end position="556"/>
    </location>
</feature>
<dbReference type="InterPro" id="IPR003439">
    <property type="entry name" value="ABC_transporter-like_ATP-bd"/>
</dbReference>
<dbReference type="GO" id="GO:0016887">
    <property type="term" value="F:ATP hydrolysis activity"/>
    <property type="evidence" value="ECO:0007669"/>
    <property type="project" value="InterPro"/>
</dbReference>
<evidence type="ECO:0000256" key="7">
    <source>
        <dbReference type="SAM" id="Phobius"/>
    </source>
</evidence>
<evidence type="ECO:0000256" key="2">
    <source>
        <dbReference type="ARBA" id="ARBA00022692"/>
    </source>
</evidence>
<dbReference type="Pfam" id="PF23321">
    <property type="entry name" value="R1_ABCA1"/>
    <property type="match status" value="1"/>
</dbReference>
<evidence type="ECO:0000256" key="3">
    <source>
        <dbReference type="ARBA" id="ARBA00022741"/>
    </source>
</evidence>
<dbReference type="CDD" id="cd03263">
    <property type="entry name" value="ABC_subfamily_A"/>
    <property type="match status" value="2"/>
</dbReference>
<dbReference type="InterPro" id="IPR013525">
    <property type="entry name" value="ABC2_TM"/>
</dbReference>
<feature type="transmembrane region" description="Helical" evidence="7">
    <location>
        <begin position="1371"/>
        <end position="1396"/>
    </location>
</feature>